<dbReference type="AlphaFoldDB" id="A0A2Z6NTG5"/>
<evidence type="ECO:0000313" key="4">
    <source>
        <dbReference type="Proteomes" id="UP000242715"/>
    </source>
</evidence>
<evidence type="ECO:0000313" key="3">
    <source>
        <dbReference type="EMBL" id="GAU45443.1"/>
    </source>
</evidence>
<keyword evidence="1" id="KW-1133">Transmembrane helix</keyword>
<protein>
    <recommendedName>
        <fullName evidence="2">Reverse transcriptase zinc-binding domain-containing protein</fullName>
    </recommendedName>
</protein>
<proteinExistence type="predicted"/>
<evidence type="ECO:0000256" key="1">
    <source>
        <dbReference type="SAM" id="Phobius"/>
    </source>
</evidence>
<evidence type="ECO:0000259" key="2">
    <source>
        <dbReference type="Pfam" id="PF13966"/>
    </source>
</evidence>
<feature type="transmembrane region" description="Helical" evidence="1">
    <location>
        <begin position="116"/>
        <end position="135"/>
    </location>
</feature>
<gene>
    <name evidence="3" type="ORF">TSUD_107350</name>
</gene>
<keyword evidence="4" id="KW-1185">Reference proteome</keyword>
<dbReference type="Pfam" id="PF13966">
    <property type="entry name" value="zf-RVT"/>
    <property type="match status" value="1"/>
</dbReference>
<keyword evidence="1" id="KW-0472">Membrane</keyword>
<dbReference type="EMBL" id="DF974124">
    <property type="protein sequence ID" value="GAU45443.1"/>
    <property type="molecule type" value="Genomic_DNA"/>
</dbReference>
<dbReference type="Proteomes" id="UP000242715">
    <property type="component" value="Unassembled WGS sequence"/>
</dbReference>
<dbReference type="OrthoDB" id="696485at2759"/>
<dbReference type="InterPro" id="IPR026960">
    <property type="entry name" value="RVT-Znf"/>
</dbReference>
<dbReference type="PANTHER" id="PTHR33116">
    <property type="entry name" value="REVERSE TRANSCRIPTASE ZINC-BINDING DOMAIN-CONTAINING PROTEIN-RELATED-RELATED"/>
    <property type="match status" value="1"/>
</dbReference>
<reference evidence="4" key="1">
    <citation type="journal article" date="2017" name="Front. Plant Sci.">
        <title>Climate Clever Clovers: New Paradigm to Reduce the Environmental Footprint of Ruminants by Breeding Low Methanogenic Forages Utilizing Haplotype Variation.</title>
        <authorList>
            <person name="Kaur P."/>
            <person name="Appels R."/>
            <person name="Bayer P.E."/>
            <person name="Keeble-Gagnere G."/>
            <person name="Wang J."/>
            <person name="Hirakawa H."/>
            <person name="Shirasawa K."/>
            <person name="Vercoe P."/>
            <person name="Stefanova K."/>
            <person name="Durmic Z."/>
            <person name="Nichols P."/>
            <person name="Revell C."/>
            <person name="Isobe S.N."/>
            <person name="Edwards D."/>
            <person name="Erskine W."/>
        </authorList>
    </citation>
    <scope>NUCLEOTIDE SEQUENCE [LARGE SCALE GENOMIC DNA]</scope>
    <source>
        <strain evidence="4">cv. Daliak</strain>
    </source>
</reference>
<keyword evidence="1" id="KW-0812">Transmembrane</keyword>
<sequence>MCPDMWLWLGEGIEGFTANSAFSLLETLVPNRIIPQPLEVLVFKNLWKSPAPSKVCAFSWQLLLDRIQTKDNLRKQRMLQNNNVNCVFCGSCAESGSHLFLHCDCASKVWYQISRWLGLFLILPHNVFTSFALLITSAKNKKEKMGLCLIWNAYVWVIWIARNDGIFNAKVWRYDEVVEQIKLLSWKWFIGRMATGPCLLYEWNWSPLDCMQR</sequence>
<name>A0A2Z6NTG5_TRISU</name>
<accession>A0A2Z6NTG5</accession>
<organism evidence="3 4">
    <name type="scientific">Trifolium subterraneum</name>
    <name type="common">Subterranean clover</name>
    <dbReference type="NCBI Taxonomy" id="3900"/>
    <lineage>
        <taxon>Eukaryota</taxon>
        <taxon>Viridiplantae</taxon>
        <taxon>Streptophyta</taxon>
        <taxon>Embryophyta</taxon>
        <taxon>Tracheophyta</taxon>
        <taxon>Spermatophyta</taxon>
        <taxon>Magnoliopsida</taxon>
        <taxon>eudicotyledons</taxon>
        <taxon>Gunneridae</taxon>
        <taxon>Pentapetalae</taxon>
        <taxon>rosids</taxon>
        <taxon>fabids</taxon>
        <taxon>Fabales</taxon>
        <taxon>Fabaceae</taxon>
        <taxon>Papilionoideae</taxon>
        <taxon>50 kb inversion clade</taxon>
        <taxon>NPAAA clade</taxon>
        <taxon>Hologalegina</taxon>
        <taxon>IRL clade</taxon>
        <taxon>Trifolieae</taxon>
        <taxon>Trifolium</taxon>
    </lineage>
</organism>
<dbReference type="PANTHER" id="PTHR33116:SF78">
    <property type="entry name" value="OS12G0587133 PROTEIN"/>
    <property type="match status" value="1"/>
</dbReference>
<feature type="domain" description="Reverse transcriptase zinc-binding" evidence="2">
    <location>
        <begin position="39"/>
        <end position="110"/>
    </location>
</feature>